<evidence type="ECO:0000256" key="2">
    <source>
        <dbReference type="ARBA" id="ARBA00022448"/>
    </source>
</evidence>
<evidence type="ECO:0000256" key="5">
    <source>
        <dbReference type="ARBA" id="ARBA00022989"/>
    </source>
</evidence>
<dbReference type="GO" id="GO:0005886">
    <property type="term" value="C:plasma membrane"/>
    <property type="evidence" value="ECO:0007669"/>
    <property type="project" value="UniProtKB-SubCell"/>
</dbReference>
<feature type="transmembrane region" description="Helical" evidence="7">
    <location>
        <begin position="21"/>
        <end position="42"/>
    </location>
</feature>
<evidence type="ECO:0000256" key="7">
    <source>
        <dbReference type="SAM" id="Phobius"/>
    </source>
</evidence>
<keyword evidence="4 7" id="KW-0812">Transmembrane</keyword>
<evidence type="ECO:0000256" key="1">
    <source>
        <dbReference type="ARBA" id="ARBA00004651"/>
    </source>
</evidence>
<dbReference type="InterPro" id="IPR022324">
    <property type="entry name" value="Bacilysin_exporter_BacE_put"/>
</dbReference>
<keyword evidence="6 7" id="KW-0472">Membrane</keyword>
<feature type="transmembrane region" description="Helical" evidence="7">
    <location>
        <begin position="251"/>
        <end position="274"/>
    </location>
</feature>
<keyword evidence="2" id="KW-0813">Transport</keyword>
<keyword evidence="3" id="KW-1003">Cell membrane</keyword>
<feature type="transmembrane region" description="Helical" evidence="7">
    <location>
        <begin position="218"/>
        <end position="239"/>
    </location>
</feature>
<feature type="transmembrane region" description="Helical" evidence="7">
    <location>
        <begin position="306"/>
        <end position="325"/>
    </location>
</feature>
<sequence length="410" mass="42713">MKQRLRVLGERNFRWFLLGQSASQLGDMMAPVALAFAVLGLTGSAADLGLVLIARTVPLIAFMLLGGVLADRLPRTAVMIGADLARLACQGVMAALLLTGHAQVWMLAALQFVHGGASALFTPAVSGLIRETVGTESLQDANALRGFAQSAAYVAGPALAGLLVATAGAGWAIAVDAATFAASAAFLGLLRLPAKPLPATRMLRDLAEGWREFRARRWVWSFIGAASLVNMWQAALHVLGPVAATAALGGAGAWGLILACFGAGSIAGGALALAVKPVHPLRTAVCWDLVFPLQLLLLALGAPAAGVAAVAFLGGVSLMVSNTLWETTLQRHIPEDRLSRVSSYEWLGSYAGYPLGLLLVPALHTGLGLHNALWVAFLCQLLPSLALLLVRDVRDIGAVPAEPEPRRTGT</sequence>
<feature type="transmembrane region" description="Helical" evidence="7">
    <location>
        <begin position="150"/>
        <end position="171"/>
    </location>
</feature>
<feature type="transmembrane region" description="Helical" evidence="7">
    <location>
        <begin position="372"/>
        <end position="390"/>
    </location>
</feature>
<dbReference type="PANTHER" id="PTHR23513">
    <property type="entry name" value="INTEGRAL MEMBRANE EFFLUX PROTEIN-RELATED"/>
    <property type="match status" value="1"/>
</dbReference>
<dbReference type="EMBL" id="JACHJJ010000017">
    <property type="protein sequence ID" value="MBB5965546.1"/>
    <property type="molecule type" value="Genomic_DNA"/>
</dbReference>
<evidence type="ECO:0000256" key="6">
    <source>
        <dbReference type="ARBA" id="ARBA00023136"/>
    </source>
</evidence>
<dbReference type="Proteomes" id="UP000562352">
    <property type="component" value="Unassembled WGS sequence"/>
</dbReference>
<dbReference type="InterPro" id="IPR036259">
    <property type="entry name" value="MFS_trans_sf"/>
</dbReference>
<dbReference type="SUPFAM" id="SSF103473">
    <property type="entry name" value="MFS general substrate transporter"/>
    <property type="match status" value="1"/>
</dbReference>
<feature type="transmembrane region" description="Helical" evidence="7">
    <location>
        <begin position="48"/>
        <end position="70"/>
    </location>
</feature>
<keyword evidence="5 7" id="KW-1133">Transmembrane helix</keyword>
<comment type="caution">
    <text evidence="8">The sequence shown here is derived from an EMBL/GenBank/DDBJ whole genome shotgun (WGS) entry which is preliminary data.</text>
</comment>
<organism evidence="8 9">
    <name type="scientific">Planomonospora venezuelensis</name>
    <dbReference type="NCBI Taxonomy" id="1999"/>
    <lineage>
        <taxon>Bacteria</taxon>
        <taxon>Bacillati</taxon>
        <taxon>Actinomycetota</taxon>
        <taxon>Actinomycetes</taxon>
        <taxon>Streptosporangiales</taxon>
        <taxon>Streptosporangiaceae</taxon>
        <taxon>Planomonospora</taxon>
    </lineage>
</organism>
<evidence type="ECO:0000313" key="9">
    <source>
        <dbReference type="Proteomes" id="UP000562352"/>
    </source>
</evidence>
<name>A0A841DE33_PLAVE</name>
<evidence type="ECO:0000313" key="8">
    <source>
        <dbReference type="EMBL" id="MBB5965546.1"/>
    </source>
</evidence>
<reference evidence="8 9" key="1">
    <citation type="submission" date="2020-08" db="EMBL/GenBank/DDBJ databases">
        <title>Genomic Encyclopedia of Type Strains, Phase III (KMG-III): the genomes of soil and plant-associated and newly described type strains.</title>
        <authorList>
            <person name="Whitman W."/>
        </authorList>
    </citation>
    <scope>NUCLEOTIDE SEQUENCE [LARGE SCALE GENOMIC DNA]</scope>
    <source>
        <strain evidence="8 9">CECT 3303</strain>
    </source>
</reference>
<dbReference type="RefSeq" id="WP_184945017.1">
    <property type="nucleotide sequence ID" value="NZ_BAAAWZ010000001.1"/>
</dbReference>
<comment type="subcellular location">
    <subcellularLocation>
        <location evidence="1">Cell membrane</location>
        <topology evidence="1">Multi-pass membrane protein</topology>
    </subcellularLocation>
</comment>
<gene>
    <name evidence="8" type="ORF">FHS22_004836</name>
</gene>
<accession>A0A841DE33</accession>
<evidence type="ECO:0000256" key="3">
    <source>
        <dbReference type="ARBA" id="ARBA00022475"/>
    </source>
</evidence>
<protein>
    <submittedName>
        <fullName evidence="8">MFS family permease</fullName>
    </submittedName>
</protein>
<keyword evidence="9" id="KW-1185">Reference proteome</keyword>
<dbReference type="Gene3D" id="1.20.1250.20">
    <property type="entry name" value="MFS general substrate transporter like domains"/>
    <property type="match status" value="1"/>
</dbReference>
<dbReference type="InterPro" id="IPR010290">
    <property type="entry name" value="TM_effector"/>
</dbReference>
<dbReference type="PRINTS" id="PR01988">
    <property type="entry name" value="EXPORTERBACE"/>
</dbReference>
<dbReference type="CDD" id="cd06173">
    <property type="entry name" value="MFS_MefA_like"/>
    <property type="match status" value="1"/>
</dbReference>
<dbReference type="AlphaFoldDB" id="A0A841DE33"/>
<proteinExistence type="predicted"/>
<evidence type="ECO:0000256" key="4">
    <source>
        <dbReference type="ARBA" id="ARBA00022692"/>
    </source>
</evidence>
<dbReference type="Pfam" id="PF05977">
    <property type="entry name" value="MFS_3"/>
    <property type="match status" value="1"/>
</dbReference>
<dbReference type="PANTHER" id="PTHR23513:SF11">
    <property type="entry name" value="STAPHYLOFERRIN A TRANSPORTER"/>
    <property type="match status" value="1"/>
</dbReference>